<sequence length="94" mass="10611">MRYLCRSLNSWKRSLDVNICDVIINLRYMNGFSDTSAHSRLRHADECLPPLLLKDFLVWIKQNLGPWRPLVLSLLVGTLVSIGETGDGGLTDLV</sequence>
<dbReference type="AlphaFoldDB" id="A0AAX6DTL1"/>
<gene>
    <name evidence="1" type="ORF">M6B38_228925</name>
</gene>
<evidence type="ECO:0000313" key="1">
    <source>
        <dbReference type="EMBL" id="KAJ6795019.1"/>
    </source>
</evidence>
<dbReference type="EMBL" id="JANAVB010042020">
    <property type="protein sequence ID" value="KAJ6795019.1"/>
    <property type="molecule type" value="Genomic_DNA"/>
</dbReference>
<proteinExistence type="predicted"/>
<accession>A0AAX6DTL1</accession>
<comment type="caution">
    <text evidence="1">The sequence shown here is derived from an EMBL/GenBank/DDBJ whole genome shotgun (WGS) entry which is preliminary data.</text>
</comment>
<evidence type="ECO:0000313" key="2">
    <source>
        <dbReference type="Proteomes" id="UP001140949"/>
    </source>
</evidence>
<keyword evidence="2" id="KW-1185">Reference proteome</keyword>
<name>A0AAX6DTL1_IRIPA</name>
<reference evidence="1" key="1">
    <citation type="journal article" date="2023" name="GigaByte">
        <title>Genome assembly of the bearded iris, Iris pallida Lam.</title>
        <authorList>
            <person name="Bruccoleri R.E."/>
            <person name="Oakeley E.J."/>
            <person name="Faust A.M.E."/>
            <person name="Altorfer M."/>
            <person name="Dessus-Babus S."/>
            <person name="Burckhardt D."/>
            <person name="Oertli M."/>
            <person name="Naumann U."/>
            <person name="Petersen F."/>
            <person name="Wong J."/>
        </authorList>
    </citation>
    <scope>NUCLEOTIDE SEQUENCE</scope>
    <source>
        <strain evidence="1">GSM-AAB239-AS_SAM_17_03QT</strain>
    </source>
</reference>
<protein>
    <submittedName>
        <fullName evidence="1">Sugar phosphate/phosphate translocator</fullName>
    </submittedName>
</protein>
<organism evidence="1 2">
    <name type="scientific">Iris pallida</name>
    <name type="common">Sweet iris</name>
    <dbReference type="NCBI Taxonomy" id="29817"/>
    <lineage>
        <taxon>Eukaryota</taxon>
        <taxon>Viridiplantae</taxon>
        <taxon>Streptophyta</taxon>
        <taxon>Embryophyta</taxon>
        <taxon>Tracheophyta</taxon>
        <taxon>Spermatophyta</taxon>
        <taxon>Magnoliopsida</taxon>
        <taxon>Liliopsida</taxon>
        <taxon>Asparagales</taxon>
        <taxon>Iridaceae</taxon>
        <taxon>Iridoideae</taxon>
        <taxon>Irideae</taxon>
        <taxon>Iris</taxon>
    </lineage>
</organism>
<reference evidence="1" key="2">
    <citation type="submission" date="2023-04" db="EMBL/GenBank/DDBJ databases">
        <authorList>
            <person name="Bruccoleri R.E."/>
            <person name="Oakeley E.J."/>
            <person name="Faust A.-M."/>
            <person name="Dessus-Babus S."/>
            <person name="Altorfer M."/>
            <person name="Burckhardt D."/>
            <person name="Oertli M."/>
            <person name="Naumann U."/>
            <person name="Petersen F."/>
            <person name="Wong J."/>
        </authorList>
    </citation>
    <scope>NUCLEOTIDE SEQUENCE</scope>
    <source>
        <strain evidence="1">GSM-AAB239-AS_SAM_17_03QT</strain>
        <tissue evidence="1">Leaf</tissue>
    </source>
</reference>
<dbReference type="Proteomes" id="UP001140949">
    <property type="component" value="Unassembled WGS sequence"/>
</dbReference>